<dbReference type="AlphaFoldDB" id="A0A4R3LVS5"/>
<dbReference type="Gene3D" id="3.20.20.450">
    <property type="entry name" value="EAL domain"/>
    <property type="match status" value="1"/>
</dbReference>
<dbReference type="SUPFAM" id="SSF141868">
    <property type="entry name" value="EAL domain-like"/>
    <property type="match status" value="1"/>
</dbReference>
<keyword evidence="3" id="KW-1185">Reference proteome</keyword>
<dbReference type="CDD" id="cd01948">
    <property type="entry name" value="EAL"/>
    <property type="match status" value="1"/>
</dbReference>
<accession>A0A4R3LVS5</accession>
<dbReference type="PANTHER" id="PTHR33121:SF15">
    <property type="entry name" value="BLUE LIGHT- AND TEMPERATURE-REGULATED ANTIREPRESSOR BLUF"/>
    <property type="match status" value="1"/>
</dbReference>
<dbReference type="InterPro" id="IPR001633">
    <property type="entry name" value="EAL_dom"/>
</dbReference>
<evidence type="ECO:0000313" key="3">
    <source>
        <dbReference type="Proteomes" id="UP000294664"/>
    </source>
</evidence>
<dbReference type="PANTHER" id="PTHR33121">
    <property type="entry name" value="CYCLIC DI-GMP PHOSPHODIESTERASE PDEF"/>
    <property type="match status" value="1"/>
</dbReference>
<proteinExistence type="predicted"/>
<dbReference type="RefSeq" id="WP_245504661.1">
    <property type="nucleotide sequence ID" value="NZ_SMAI01000006.1"/>
</dbReference>
<sequence length="230" mass="25064">MAFQPIVDVRRRSIFAFEALVRGREGQPAAFVLDQVTEANRYSFDQACRIKALELAAALGAPRRAQNGVSINFMPGAVYEPANCLRLTLEAAHRLGIPLSQIIFEVTEQERVSEPGRLTRILTEYRRQGLLTAIDDFGSGYAGLGLLADFQPDILKLDMGLTRAIDTDPVRRAIVAGIVRMAGDLGVIPVAEGIETRAEMETAAALGVAHMQGYLFAHPAFEALPDPLFV</sequence>
<feature type="domain" description="EAL" evidence="1">
    <location>
        <begin position="1"/>
        <end position="230"/>
    </location>
</feature>
<dbReference type="SMART" id="SM00052">
    <property type="entry name" value="EAL"/>
    <property type="match status" value="1"/>
</dbReference>
<dbReference type="GO" id="GO:0071111">
    <property type="term" value="F:cyclic-guanylate-specific phosphodiesterase activity"/>
    <property type="evidence" value="ECO:0007669"/>
    <property type="project" value="InterPro"/>
</dbReference>
<evidence type="ECO:0000259" key="1">
    <source>
        <dbReference type="PROSITE" id="PS50883"/>
    </source>
</evidence>
<evidence type="ECO:0000313" key="2">
    <source>
        <dbReference type="EMBL" id="TCT04682.1"/>
    </source>
</evidence>
<organism evidence="2 3">
    <name type="scientific">Aquabacter spiritensis</name>
    <dbReference type="NCBI Taxonomy" id="933073"/>
    <lineage>
        <taxon>Bacteria</taxon>
        <taxon>Pseudomonadati</taxon>
        <taxon>Pseudomonadota</taxon>
        <taxon>Alphaproteobacteria</taxon>
        <taxon>Hyphomicrobiales</taxon>
        <taxon>Xanthobacteraceae</taxon>
        <taxon>Aquabacter</taxon>
    </lineage>
</organism>
<dbReference type="PROSITE" id="PS50883">
    <property type="entry name" value="EAL"/>
    <property type="match status" value="1"/>
</dbReference>
<protein>
    <submittedName>
        <fullName evidence="2">EAL domain-containing protein (Putative c-di-GMP-specific phosphodiesterase class I)</fullName>
    </submittedName>
</protein>
<name>A0A4R3LVS5_9HYPH</name>
<dbReference type="EMBL" id="SMAI01000006">
    <property type="protein sequence ID" value="TCT04682.1"/>
    <property type="molecule type" value="Genomic_DNA"/>
</dbReference>
<gene>
    <name evidence="2" type="ORF">EDC64_106114</name>
</gene>
<reference evidence="2 3" key="1">
    <citation type="submission" date="2019-03" db="EMBL/GenBank/DDBJ databases">
        <title>Genomic Encyclopedia of Type Strains, Phase IV (KMG-IV): sequencing the most valuable type-strain genomes for metagenomic binning, comparative biology and taxonomic classification.</title>
        <authorList>
            <person name="Goeker M."/>
        </authorList>
    </citation>
    <scope>NUCLEOTIDE SEQUENCE [LARGE SCALE GENOMIC DNA]</scope>
    <source>
        <strain evidence="2 3">DSM 9035</strain>
    </source>
</reference>
<dbReference type="InterPro" id="IPR050706">
    <property type="entry name" value="Cyclic-di-GMP_PDE-like"/>
</dbReference>
<dbReference type="Proteomes" id="UP000294664">
    <property type="component" value="Unassembled WGS sequence"/>
</dbReference>
<dbReference type="InterPro" id="IPR035919">
    <property type="entry name" value="EAL_sf"/>
</dbReference>
<comment type="caution">
    <text evidence="2">The sequence shown here is derived from an EMBL/GenBank/DDBJ whole genome shotgun (WGS) entry which is preliminary data.</text>
</comment>
<dbReference type="Pfam" id="PF00563">
    <property type="entry name" value="EAL"/>
    <property type="match status" value="1"/>
</dbReference>